<dbReference type="Proteomes" id="UP000176317">
    <property type="component" value="Unassembled WGS sequence"/>
</dbReference>
<proteinExistence type="predicted"/>
<dbReference type="SUPFAM" id="SSF51905">
    <property type="entry name" value="FAD/NAD(P)-binding domain"/>
    <property type="match status" value="1"/>
</dbReference>
<comment type="caution">
    <text evidence="2">The sequence shown here is derived from an EMBL/GenBank/DDBJ whole genome shotgun (WGS) entry which is preliminary data.</text>
</comment>
<evidence type="ECO:0000313" key="3">
    <source>
        <dbReference type="Proteomes" id="UP000176317"/>
    </source>
</evidence>
<name>A0A1F5G363_9BACT</name>
<gene>
    <name evidence="2" type="ORF">A2164_03765</name>
</gene>
<protein>
    <recommendedName>
        <fullName evidence="1">FAD dependent oxidoreductase domain-containing protein</fullName>
    </recommendedName>
</protein>
<accession>A0A1F5G363</accession>
<reference evidence="2 3" key="1">
    <citation type="journal article" date="2016" name="Nat. Commun.">
        <title>Thousands of microbial genomes shed light on interconnected biogeochemical processes in an aquifer system.</title>
        <authorList>
            <person name="Anantharaman K."/>
            <person name="Brown C.T."/>
            <person name="Hug L.A."/>
            <person name="Sharon I."/>
            <person name="Castelle C.J."/>
            <person name="Probst A.J."/>
            <person name="Thomas B.C."/>
            <person name="Singh A."/>
            <person name="Wilkins M.J."/>
            <person name="Karaoz U."/>
            <person name="Brodie E.L."/>
            <person name="Williams K.H."/>
            <person name="Hubbard S.S."/>
            <person name="Banfield J.F."/>
        </authorList>
    </citation>
    <scope>NUCLEOTIDE SEQUENCE [LARGE SCALE GENOMIC DNA]</scope>
</reference>
<evidence type="ECO:0000259" key="1">
    <source>
        <dbReference type="Pfam" id="PF01266"/>
    </source>
</evidence>
<dbReference type="AlphaFoldDB" id="A0A1F5G363"/>
<dbReference type="InterPro" id="IPR006076">
    <property type="entry name" value="FAD-dep_OxRdtase"/>
</dbReference>
<sequence>MNKKIAIIGAGLFGITAALELSKYHDVDLYEKNDDILKAASGINQFRLHRGYHYPRSKKTALSSLKGEANFTRVFGEALIQGTENYYCIAKNDSYTTSKQYISFCKEIGLEFKEVDLGLIDKSNIDLCIKANERLIDSVKLKSICSNNLAKSKVNLLLNTKASFDILDEYDFVVLCTYSNTNNFLKIKPLLQRDYQFELVEKIIVKLPSKFNHRSIVILDGPFMCVDPYGKTPYFLMGNVTHAIHSSNVGRFPKIQSEFKKLLDAGVIKNPPITNFKDFITSTVKFIPEISKAKHFGSMFTIRTVLPYKEKTDERPTIVRKIDKKIFTVFSGKLITCVDASKDLVSYIA</sequence>
<evidence type="ECO:0000313" key="2">
    <source>
        <dbReference type="EMBL" id="OGD86265.1"/>
    </source>
</evidence>
<dbReference type="EMBL" id="MFAT01000032">
    <property type="protein sequence ID" value="OGD86265.1"/>
    <property type="molecule type" value="Genomic_DNA"/>
</dbReference>
<feature type="domain" description="FAD dependent oxidoreductase" evidence="1">
    <location>
        <begin position="4"/>
        <end position="60"/>
    </location>
</feature>
<dbReference type="Pfam" id="PF01266">
    <property type="entry name" value="DAO"/>
    <property type="match status" value="1"/>
</dbReference>
<dbReference type="Gene3D" id="3.50.50.60">
    <property type="entry name" value="FAD/NAD(P)-binding domain"/>
    <property type="match status" value="1"/>
</dbReference>
<organism evidence="2 3">
    <name type="scientific">Candidatus Curtissbacteria bacterium RBG_13_35_7</name>
    <dbReference type="NCBI Taxonomy" id="1797705"/>
    <lineage>
        <taxon>Bacteria</taxon>
        <taxon>Candidatus Curtissiibacteriota</taxon>
    </lineage>
</organism>
<dbReference type="InterPro" id="IPR036188">
    <property type="entry name" value="FAD/NAD-bd_sf"/>
</dbReference>